<dbReference type="EMBL" id="CP040449">
    <property type="protein sequence ID" value="QFI55056.1"/>
    <property type="molecule type" value="Genomic_DNA"/>
</dbReference>
<gene>
    <name evidence="6" type="ORF">FE240_10380</name>
</gene>
<dbReference type="PANTHER" id="PTHR35814">
    <property type="match status" value="1"/>
</dbReference>
<reference evidence="6 7" key="1">
    <citation type="submission" date="2019-05" db="EMBL/GenBank/DDBJ databases">
        <title>OXA-830, a novel chromosomally encoded expanded-spectrum class D beta-lactamase in Aeromonas simiae.</title>
        <authorList>
            <person name="Zhou W."/>
            <person name="Chen Q."/>
        </authorList>
    </citation>
    <scope>NUCLEOTIDE SEQUENCE [LARGE SCALE GENOMIC DNA]</scope>
    <source>
        <strain evidence="6 7">A6</strain>
    </source>
</reference>
<name>A0A5J6WV95_9GAMM</name>
<protein>
    <recommendedName>
        <fullName evidence="8">Glutathione S-transferase</fullName>
    </recommendedName>
</protein>
<keyword evidence="3 5" id="KW-1133">Transmembrane helix</keyword>
<organism evidence="6 7">
    <name type="scientific">Aeromonas simiae</name>
    <dbReference type="NCBI Taxonomy" id="218936"/>
    <lineage>
        <taxon>Bacteria</taxon>
        <taxon>Pseudomonadati</taxon>
        <taxon>Pseudomonadota</taxon>
        <taxon>Gammaproteobacteria</taxon>
        <taxon>Aeromonadales</taxon>
        <taxon>Aeromonadaceae</taxon>
        <taxon>Aeromonas</taxon>
    </lineage>
</organism>
<evidence type="ECO:0000256" key="3">
    <source>
        <dbReference type="ARBA" id="ARBA00022989"/>
    </source>
</evidence>
<evidence type="ECO:0000313" key="6">
    <source>
        <dbReference type="EMBL" id="QFI55056.1"/>
    </source>
</evidence>
<keyword evidence="7" id="KW-1185">Reference proteome</keyword>
<dbReference type="Pfam" id="PF01124">
    <property type="entry name" value="MAPEG"/>
    <property type="match status" value="1"/>
</dbReference>
<dbReference type="InterPro" id="IPR001129">
    <property type="entry name" value="Membr-assoc_MAPEG"/>
</dbReference>
<dbReference type="Proteomes" id="UP000594034">
    <property type="component" value="Chromosome"/>
</dbReference>
<feature type="transmembrane region" description="Helical" evidence="5">
    <location>
        <begin position="6"/>
        <end position="24"/>
    </location>
</feature>
<keyword evidence="2 5" id="KW-0812">Transmembrane</keyword>
<feature type="transmembrane region" description="Helical" evidence="5">
    <location>
        <begin position="58"/>
        <end position="85"/>
    </location>
</feature>
<keyword evidence="4 5" id="KW-0472">Membrane</keyword>
<dbReference type="KEGG" id="asim:FE240_10380"/>
<evidence type="ECO:0000256" key="4">
    <source>
        <dbReference type="ARBA" id="ARBA00023136"/>
    </source>
</evidence>
<proteinExistence type="predicted"/>
<comment type="subcellular location">
    <subcellularLocation>
        <location evidence="1">Membrane</location>
    </subcellularLocation>
</comment>
<accession>A0A5J6WV95</accession>
<evidence type="ECO:0000256" key="2">
    <source>
        <dbReference type="ARBA" id="ARBA00022692"/>
    </source>
</evidence>
<evidence type="ECO:0008006" key="8">
    <source>
        <dbReference type="Google" id="ProtNLM"/>
    </source>
</evidence>
<dbReference type="Gene3D" id="1.20.120.550">
    <property type="entry name" value="Membrane associated eicosanoid/glutathione metabolism-like domain"/>
    <property type="match status" value="1"/>
</dbReference>
<dbReference type="AlphaFoldDB" id="A0A5J6WV95"/>
<dbReference type="InterPro" id="IPR023352">
    <property type="entry name" value="MAPEG-like_dom_sf"/>
</dbReference>
<dbReference type="GO" id="GO:0016020">
    <property type="term" value="C:membrane"/>
    <property type="evidence" value="ECO:0007669"/>
    <property type="project" value="UniProtKB-SubCell"/>
</dbReference>
<dbReference type="RefSeq" id="WP_193000738.1">
    <property type="nucleotide sequence ID" value="NZ_CP040449.1"/>
</dbReference>
<dbReference type="PANTHER" id="PTHR35814:SF1">
    <property type="entry name" value="GLUTATHIONE S-TRANSFERASE-RELATED"/>
    <property type="match status" value="1"/>
</dbReference>
<evidence type="ECO:0000256" key="1">
    <source>
        <dbReference type="ARBA" id="ARBA00004370"/>
    </source>
</evidence>
<dbReference type="SUPFAM" id="SSF161084">
    <property type="entry name" value="MAPEG domain-like"/>
    <property type="match status" value="1"/>
</dbReference>
<sequence length="127" mass="13674">MLHITLLYAGLLGLLFLALSVWVISRRFKFRVSLGEGESPELRAAVRAHGNFAEYVPLVLLLMGGLELVGAGALWLHLIGGLLLLGRLSHAIGIQIPKAPNPYRLVGIMATFIALLLGSLLALVHAF</sequence>
<evidence type="ECO:0000313" key="7">
    <source>
        <dbReference type="Proteomes" id="UP000594034"/>
    </source>
</evidence>
<feature type="transmembrane region" description="Helical" evidence="5">
    <location>
        <begin position="105"/>
        <end position="124"/>
    </location>
</feature>
<evidence type="ECO:0000256" key="5">
    <source>
        <dbReference type="SAM" id="Phobius"/>
    </source>
</evidence>